<evidence type="ECO:0000256" key="16">
    <source>
        <dbReference type="ARBA" id="ARBA00023170"/>
    </source>
</evidence>
<evidence type="ECO:0000256" key="11">
    <source>
        <dbReference type="ARBA" id="ARBA00022741"/>
    </source>
</evidence>
<keyword evidence="4" id="KW-0600">Photoreceptor protein</keyword>
<dbReference type="SMART" id="SM00086">
    <property type="entry name" value="PAC"/>
    <property type="match status" value="1"/>
</dbReference>
<evidence type="ECO:0000256" key="10">
    <source>
        <dbReference type="ARBA" id="ARBA00022737"/>
    </source>
</evidence>
<keyword evidence="13" id="KW-0067">ATP-binding</keyword>
<dbReference type="InterPro" id="IPR013767">
    <property type="entry name" value="PAS_fold"/>
</dbReference>
<evidence type="ECO:0000256" key="15">
    <source>
        <dbReference type="ARBA" id="ARBA00023026"/>
    </source>
</evidence>
<dbReference type="GO" id="GO:0009881">
    <property type="term" value="F:photoreceptor activity"/>
    <property type="evidence" value="ECO:0007669"/>
    <property type="project" value="UniProtKB-KW"/>
</dbReference>
<evidence type="ECO:0000256" key="13">
    <source>
        <dbReference type="ARBA" id="ARBA00022840"/>
    </source>
</evidence>
<evidence type="ECO:0000313" key="19">
    <source>
        <dbReference type="EMBL" id="UZF88958.1"/>
    </source>
</evidence>
<evidence type="ECO:0000256" key="14">
    <source>
        <dbReference type="ARBA" id="ARBA00022991"/>
    </source>
</evidence>
<keyword evidence="7" id="KW-0285">Flavoprotein</keyword>
<reference evidence="19" key="1">
    <citation type="submission" date="2022-08" db="EMBL/GenBank/DDBJ databases">
        <title>Complete Genome Sequences of 2 Bosea sp. soil isolates.</title>
        <authorList>
            <person name="Alvarez Arevalo M."/>
            <person name="Sterndorff E.B."/>
            <person name="Faurdal D."/>
            <person name="Joergensen T.S."/>
            <person name="Weber T."/>
        </authorList>
    </citation>
    <scope>NUCLEOTIDE SEQUENCE</scope>
    <source>
        <strain evidence="19">NBC_00436</strain>
    </source>
</reference>
<dbReference type="InterPro" id="IPR011102">
    <property type="entry name" value="Sig_transdc_His_kinase_HWE"/>
</dbReference>
<dbReference type="SUPFAM" id="SSF55785">
    <property type="entry name" value="PYP-like sensor domain (PAS domain)"/>
    <property type="match status" value="1"/>
</dbReference>
<dbReference type="Gene3D" id="3.30.450.20">
    <property type="entry name" value="PAS domain"/>
    <property type="match status" value="1"/>
</dbReference>
<sequence>MRMFSRIARAVAGEFDLGELVSLVTDAATEWSGGKFGAFFYNQVDEKGEIYSLYTLSGVSRAAFADFKMPRKTAVFAPTFDGTGVVRSDDIRKDPRYGLSAPHFGMPPGHLPVVSYLAVPVISRTGSVHGGIFIAHDEPGQFDEEAEEIVMAIAAHAAIAIDNAALLGEARRESEARRVAHEANAKLAAIVAHSDDAIVSKSLDGTITSWNAGAERLFGYTAEEAIGRPITMLIPDDRLREEDMIIGGVHEGRRTDHFETLRRRKDGSLIHVSLTVSPIRGEDGVIVGASKIARDISERIQAQEQQALLMCEMNHRIKNLFALTGGLISLSARTATSVEELTKKLRERLTALARAHDLTISGDAEGNRTSTDLLGLVRAILSPYEAEHREALEIAGPEVSVGGSALTALALVLHELATNAAKYGALSSPQGRLNVKLVREGETVKLHWTERGGPTIAGVPAQAGFGSKLEKATLSGLGATIERKWDPEGLSLSLDLRMDRLNS</sequence>
<keyword evidence="8" id="KW-0288">FMN</keyword>
<organism evidence="19">
    <name type="scientific">Bosea sp. NBC_00436</name>
    <dbReference type="NCBI Taxonomy" id="2969620"/>
    <lineage>
        <taxon>Bacteria</taxon>
        <taxon>Pseudomonadati</taxon>
        <taxon>Pseudomonadota</taxon>
        <taxon>Alphaproteobacteria</taxon>
        <taxon>Hyphomicrobiales</taxon>
        <taxon>Boseaceae</taxon>
        <taxon>Bosea</taxon>
    </lineage>
</organism>
<dbReference type="GO" id="GO:0006355">
    <property type="term" value="P:regulation of DNA-templated transcription"/>
    <property type="evidence" value="ECO:0007669"/>
    <property type="project" value="InterPro"/>
</dbReference>
<keyword evidence="12" id="KW-0418">Kinase</keyword>
<dbReference type="Pfam" id="PF07536">
    <property type="entry name" value="HWE_HK"/>
    <property type="match status" value="1"/>
</dbReference>
<dbReference type="InterPro" id="IPR036890">
    <property type="entry name" value="HATPase_C_sf"/>
</dbReference>
<evidence type="ECO:0000256" key="3">
    <source>
        <dbReference type="ARBA" id="ARBA00021740"/>
    </source>
</evidence>
<dbReference type="AlphaFoldDB" id="A0A9E7ZQ40"/>
<evidence type="ECO:0000256" key="12">
    <source>
        <dbReference type="ARBA" id="ARBA00022777"/>
    </source>
</evidence>
<feature type="domain" description="PAS" evidence="17">
    <location>
        <begin position="183"/>
        <end position="252"/>
    </location>
</feature>
<dbReference type="PANTHER" id="PTHR41523">
    <property type="entry name" value="TWO-COMPONENT SYSTEM SENSOR PROTEIN"/>
    <property type="match status" value="1"/>
</dbReference>
<keyword evidence="16" id="KW-0675">Receptor</keyword>
<evidence type="ECO:0000259" key="18">
    <source>
        <dbReference type="PROSITE" id="PS50113"/>
    </source>
</evidence>
<evidence type="ECO:0000259" key="17">
    <source>
        <dbReference type="PROSITE" id="PS50112"/>
    </source>
</evidence>
<dbReference type="Pfam" id="PF13185">
    <property type="entry name" value="GAF_2"/>
    <property type="match status" value="1"/>
</dbReference>
<keyword evidence="10" id="KW-0677">Repeat</keyword>
<proteinExistence type="predicted"/>
<evidence type="ECO:0000256" key="9">
    <source>
        <dbReference type="ARBA" id="ARBA00022679"/>
    </source>
</evidence>
<dbReference type="InterPro" id="IPR029016">
    <property type="entry name" value="GAF-like_dom_sf"/>
</dbReference>
<keyword evidence="6" id="KW-0716">Sensory transduction</keyword>
<dbReference type="InterPro" id="IPR001610">
    <property type="entry name" value="PAC"/>
</dbReference>
<dbReference type="SMART" id="SM00091">
    <property type="entry name" value="PAS"/>
    <property type="match status" value="1"/>
</dbReference>
<keyword evidence="14" id="KW-0157">Chromophore</keyword>
<dbReference type="GO" id="GO:0004673">
    <property type="term" value="F:protein histidine kinase activity"/>
    <property type="evidence" value="ECO:0007669"/>
    <property type="project" value="UniProtKB-EC"/>
</dbReference>
<dbReference type="PROSITE" id="PS50113">
    <property type="entry name" value="PAC"/>
    <property type="match status" value="1"/>
</dbReference>
<dbReference type="InterPro" id="IPR000700">
    <property type="entry name" value="PAS-assoc_C"/>
</dbReference>
<comment type="catalytic activity">
    <reaction evidence="1">
        <text>ATP + protein L-histidine = ADP + protein N-phospho-L-histidine.</text>
        <dbReference type="EC" id="2.7.13.3"/>
    </reaction>
</comment>
<gene>
    <name evidence="19" type="ORF">NWE54_09320</name>
</gene>
<evidence type="ECO:0000256" key="4">
    <source>
        <dbReference type="ARBA" id="ARBA00022543"/>
    </source>
</evidence>
<evidence type="ECO:0000256" key="1">
    <source>
        <dbReference type="ARBA" id="ARBA00000085"/>
    </source>
</evidence>
<dbReference type="Pfam" id="PF00989">
    <property type="entry name" value="PAS"/>
    <property type="match status" value="1"/>
</dbReference>
<dbReference type="NCBIfam" id="TIGR00229">
    <property type="entry name" value="sensory_box"/>
    <property type="match status" value="1"/>
</dbReference>
<evidence type="ECO:0000256" key="2">
    <source>
        <dbReference type="ARBA" id="ARBA00012438"/>
    </source>
</evidence>
<dbReference type="InterPro" id="IPR000014">
    <property type="entry name" value="PAS"/>
</dbReference>
<dbReference type="EMBL" id="CP102774">
    <property type="protein sequence ID" value="UZF88958.1"/>
    <property type="molecule type" value="Genomic_DNA"/>
</dbReference>
<dbReference type="Gene3D" id="3.30.565.10">
    <property type="entry name" value="Histidine kinase-like ATPase, C-terminal domain"/>
    <property type="match status" value="1"/>
</dbReference>
<dbReference type="GO" id="GO:0005524">
    <property type="term" value="F:ATP binding"/>
    <property type="evidence" value="ECO:0007669"/>
    <property type="project" value="UniProtKB-KW"/>
</dbReference>
<keyword evidence="11" id="KW-0547">Nucleotide-binding</keyword>
<keyword evidence="9" id="KW-0808">Transferase</keyword>
<dbReference type="CDD" id="cd00130">
    <property type="entry name" value="PAS"/>
    <property type="match status" value="1"/>
</dbReference>
<name>A0A9E7ZQ40_9HYPH</name>
<evidence type="ECO:0000256" key="7">
    <source>
        <dbReference type="ARBA" id="ARBA00022630"/>
    </source>
</evidence>
<dbReference type="PANTHER" id="PTHR41523:SF8">
    <property type="entry name" value="ETHYLENE RESPONSE SENSOR PROTEIN"/>
    <property type="match status" value="1"/>
</dbReference>
<dbReference type="Gene3D" id="3.30.450.40">
    <property type="match status" value="1"/>
</dbReference>
<keyword evidence="5" id="KW-0597">Phosphoprotein</keyword>
<evidence type="ECO:0000256" key="8">
    <source>
        <dbReference type="ARBA" id="ARBA00022643"/>
    </source>
</evidence>
<protein>
    <recommendedName>
        <fullName evidence="3">Blue-light-activated histidine kinase</fullName>
        <ecNumber evidence="2">2.7.13.3</ecNumber>
    </recommendedName>
</protein>
<dbReference type="InterPro" id="IPR035965">
    <property type="entry name" value="PAS-like_dom_sf"/>
</dbReference>
<evidence type="ECO:0000256" key="6">
    <source>
        <dbReference type="ARBA" id="ARBA00022606"/>
    </source>
</evidence>
<dbReference type="SUPFAM" id="SSF55781">
    <property type="entry name" value="GAF domain-like"/>
    <property type="match status" value="1"/>
</dbReference>
<dbReference type="SMART" id="SM00065">
    <property type="entry name" value="GAF"/>
    <property type="match status" value="1"/>
</dbReference>
<dbReference type="PROSITE" id="PS50112">
    <property type="entry name" value="PAS"/>
    <property type="match status" value="1"/>
</dbReference>
<keyword evidence="15" id="KW-0843">Virulence</keyword>
<dbReference type="EC" id="2.7.13.3" evidence="2"/>
<dbReference type="SMART" id="SM00911">
    <property type="entry name" value="HWE_HK"/>
    <property type="match status" value="1"/>
</dbReference>
<accession>A0A9E7ZQ40</accession>
<feature type="domain" description="PAC" evidence="18">
    <location>
        <begin position="254"/>
        <end position="308"/>
    </location>
</feature>
<evidence type="ECO:0000256" key="5">
    <source>
        <dbReference type="ARBA" id="ARBA00022553"/>
    </source>
</evidence>
<dbReference type="InterPro" id="IPR003018">
    <property type="entry name" value="GAF"/>
</dbReference>